<accession>X1JYN5</accession>
<dbReference type="AlphaFoldDB" id="X1JYN5"/>
<organism evidence="1">
    <name type="scientific">marine sediment metagenome</name>
    <dbReference type="NCBI Taxonomy" id="412755"/>
    <lineage>
        <taxon>unclassified sequences</taxon>
        <taxon>metagenomes</taxon>
        <taxon>ecological metagenomes</taxon>
    </lineage>
</organism>
<name>X1JYN5_9ZZZZ</name>
<sequence length="134" mass="15811">MNDEKYYSTPEDVIRDTGVEHKNFKNIEAEVDLKAMIKGWLIEIKDIIDQDRNRDYHLEDKIPKGIHSIARRACINMVIYALQSQRSPVVRIGDWSVRIVEERAFTPSLLIDLHKFPAKPLFRIYRIEEAEEDE</sequence>
<dbReference type="EMBL" id="BARU01026194">
    <property type="protein sequence ID" value="GAH74923.1"/>
    <property type="molecule type" value="Genomic_DNA"/>
</dbReference>
<gene>
    <name evidence="1" type="ORF">S03H2_42115</name>
</gene>
<comment type="caution">
    <text evidence="1">The sequence shown here is derived from an EMBL/GenBank/DDBJ whole genome shotgun (WGS) entry which is preliminary data.</text>
</comment>
<protein>
    <submittedName>
        <fullName evidence="1">Uncharacterized protein</fullName>
    </submittedName>
</protein>
<evidence type="ECO:0000313" key="1">
    <source>
        <dbReference type="EMBL" id="GAH74923.1"/>
    </source>
</evidence>
<proteinExistence type="predicted"/>
<reference evidence="1" key="1">
    <citation type="journal article" date="2014" name="Front. Microbiol.">
        <title>High frequency of phylogenetically diverse reductive dehalogenase-homologous genes in deep subseafloor sedimentary metagenomes.</title>
        <authorList>
            <person name="Kawai M."/>
            <person name="Futagami T."/>
            <person name="Toyoda A."/>
            <person name="Takaki Y."/>
            <person name="Nishi S."/>
            <person name="Hori S."/>
            <person name="Arai W."/>
            <person name="Tsubouchi T."/>
            <person name="Morono Y."/>
            <person name="Uchiyama I."/>
            <person name="Ito T."/>
            <person name="Fujiyama A."/>
            <person name="Inagaki F."/>
            <person name="Takami H."/>
        </authorList>
    </citation>
    <scope>NUCLEOTIDE SEQUENCE</scope>
    <source>
        <strain evidence="1">Expedition CK06-06</strain>
    </source>
</reference>